<dbReference type="AlphaFoldDB" id="A0A084AXW1"/>
<dbReference type="HOGENOM" id="CLU_051729_0_0_1"/>
<protein>
    <submittedName>
        <fullName evidence="1">Uncharacterized protein</fullName>
    </submittedName>
</protein>
<proteinExistence type="predicted"/>
<dbReference type="EMBL" id="KL648458">
    <property type="protein sequence ID" value="KEY70140.1"/>
    <property type="molecule type" value="Genomic_DNA"/>
</dbReference>
<dbReference type="Proteomes" id="UP000028045">
    <property type="component" value="Unassembled WGS sequence"/>
</dbReference>
<organism evidence="1 2">
    <name type="scientific">Stachybotrys chartarum (strain CBS 109288 / IBT 7711)</name>
    <name type="common">Toxic black mold</name>
    <name type="synonym">Stilbospora chartarum</name>
    <dbReference type="NCBI Taxonomy" id="1280523"/>
    <lineage>
        <taxon>Eukaryota</taxon>
        <taxon>Fungi</taxon>
        <taxon>Dikarya</taxon>
        <taxon>Ascomycota</taxon>
        <taxon>Pezizomycotina</taxon>
        <taxon>Sordariomycetes</taxon>
        <taxon>Hypocreomycetidae</taxon>
        <taxon>Hypocreales</taxon>
        <taxon>Stachybotryaceae</taxon>
        <taxon>Stachybotrys</taxon>
    </lineage>
</organism>
<gene>
    <name evidence="1" type="ORF">S7711_10700</name>
</gene>
<accession>A0A084AXW1</accession>
<reference evidence="1 2" key="1">
    <citation type="journal article" date="2014" name="BMC Genomics">
        <title>Comparative genome sequencing reveals chemotype-specific gene clusters in the toxigenic black mold Stachybotrys.</title>
        <authorList>
            <person name="Semeiks J."/>
            <person name="Borek D."/>
            <person name="Otwinowski Z."/>
            <person name="Grishin N.V."/>
        </authorList>
    </citation>
    <scope>NUCLEOTIDE SEQUENCE [LARGE SCALE GENOMIC DNA]</scope>
    <source>
        <strain evidence="2">CBS 109288 / IBT 7711</strain>
    </source>
</reference>
<keyword evidence="2" id="KW-1185">Reference proteome</keyword>
<evidence type="ECO:0000313" key="1">
    <source>
        <dbReference type="EMBL" id="KEY70140.1"/>
    </source>
</evidence>
<sequence>MIAGIMSHSAVIPYPPTTAVANLHPFREFSDRQHDTILRTIDNNRNRSTTALWLLKFWAFQWILQLTGIALGHSITALAVVYQVFMSGLELIHSAPAKDPTDTSPAQACFAIRGMTTVWSGEAGSLSLCTVPGIAFIRPDIWHTILGISTTHIKKPGPLLALRTLVSLTTVAASDRDALTTALSGYIKDLDIAATLMQGFGVRCHSFVERILFVNFVTLERINGLSIGGEARSPSFLRVWNALTARFGFGKNQIRGIETLYIYLEHTKGVIEILQRIQASTEHIAMAFDDCGKSLLKVEEKCDRFLAKAGIAFIEDQSSSVANVFSRLWRILGSEMFRIDDQRQMLGLLGNITTEIEIGRGLIVDMKAHLSIVISQLEIVHQGLQQSLLPTGSCPRQC</sequence>
<evidence type="ECO:0000313" key="2">
    <source>
        <dbReference type="Proteomes" id="UP000028045"/>
    </source>
</evidence>
<name>A0A084AXW1_STACB</name>